<dbReference type="Gene3D" id="3.40.50.2000">
    <property type="entry name" value="Glycogen Phosphorylase B"/>
    <property type="match status" value="1"/>
</dbReference>
<dbReference type="AlphaFoldDB" id="A0AAD2DPI5"/>
<accession>A0AAD2DPI5</accession>
<organism evidence="1 2">
    <name type="scientific">Fraxinus pennsylvanica</name>
    <dbReference type="NCBI Taxonomy" id="56036"/>
    <lineage>
        <taxon>Eukaryota</taxon>
        <taxon>Viridiplantae</taxon>
        <taxon>Streptophyta</taxon>
        <taxon>Embryophyta</taxon>
        <taxon>Tracheophyta</taxon>
        <taxon>Spermatophyta</taxon>
        <taxon>Magnoliopsida</taxon>
        <taxon>eudicotyledons</taxon>
        <taxon>Gunneridae</taxon>
        <taxon>Pentapetalae</taxon>
        <taxon>asterids</taxon>
        <taxon>lamiids</taxon>
        <taxon>Lamiales</taxon>
        <taxon>Oleaceae</taxon>
        <taxon>Oleeae</taxon>
        <taxon>Fraxinus</taxon>
    </lineage>
</organism>
<proteinExistence type="predicted"/>
<dbReference type="EMBL" id="OU503039">
    <property type="protein sequence ID" value="CAI9759718.1"/>
    <property type="molecule type" value="Genomic_DNA"/>
</dbReference>
<gene>
    <name evidence="1" type="ORF">FPE_LOCUS7148</name>
</gene>
<name>A0AAD2DPI5_9LAMI</name>
<evidence type="ECO:0000313" key="2">
    <source>
        <dbReference type="Proteomes" id="UP000834106"/>
    </source>
</evidence>
<dbReference type="Proteomes" id="UP000834106">
    <property type="component" value="Chromosome 4"/>
</dbReference>
<dbReference type="SUPFAM" id="SSF53756">
    <property type="entry name" value="UDP-Glycosyltransferase/glycogen phosphorylase"/>
    <property type="match status" value="1"/>
</dbReference>
<sequence length="145" mass="16171">MFDYMKAVGVPLIQEMVTSGPCGTNSENPITCIVADGVFCFAVDIAKQIGVPLLYFDTISPCGLWTYLCLPKLIEAGEFPFTGVLYFCLLFQGKSKPKLTSFYIKLDNSIYDDLAEDNLDEIVVKAPGNEGFLRRRDLPGFYPKF</sequence>
<evidence type="ECO:0000313" key="1">
    <source>
        <dbReference type="EMBL" id="CAI9759718.1"/>
    </source>
</evidence>
<protein>
    <submittedName>
        <fullName evidence="1">Uncharacterized protein</fullName>
    </submittedName>
</protein>
<reference evidence="1" key="1">
    <citation type="submission" date="2023-05" db="EMBL/GenBank/DDBJ databases">
        <authorList>
            <person name="Huff M."/>
        </authorList>
    </citation>
    <scope>NUCLEOTIDE SEQUENCE</scope>
</reference>
<keyword evidence="2" id="KW-1185">Reference proteome</keyword>